<evidence type="ECO:0000313" key="5">
    <source>
        <dbReference type="EMBL" id="QEM83393.1"/>
    </source>
</evidence>
<dbReference type="SUPFAM" id="SSF56784">
    <property type="entry name" value="HAD-like"/>
    <property type="match status" value="1"/>
</dbReference>
<dbReference type="RefSeq" id="WP_149286515.1">
    <property type="nucleotide sequence ID" value="NZ_CP038437.2"/>
</dbReference>
<keyword evidence="3" id="KW-0479">Metal-binding</keyword>
<evidence type="ECO:0000256" key="1">
    <source>
        <dbReference type="ARBA" id="ARBA00001946"/>
    </source>
</evidence>
<name>A0A5C1NLB1_9GAMM</name>
<organism evidence="5 6">
    <name type="scientific">Halomonas binhaiensis</name>
    <dbReference type="NCBI Taxonomy" id="2562282"/>
    <lineage>
        <taxon>Bacteria</taxon>
        <taxon>Pseudomonadati</taxon>
        <taxon>Pseudomonadota</taxon>
        <taxon>Gammaproteobacteria</taxon>
        <taxon>Oceanospirillales</taxon>
        <taxon>Halomonadaceae</taxon>
        <taxon>Halomonas</taxon>
    </lineage>
</organism>
<dbReference type="SFLD" id="SFLDG01129">
    <property type="entry name" value="C1.5:_HAD__Beta-PGM__Phosphata"/>
    <property type="match status" value="1"/>
</dbReference>
<dbReference type="PRINTS" id="PR00413">
    <property type="entry name" value="HADHALOGNASE"/>
</dbReference>
<dbReference type="Pfam" id="PF00702">
    <property type="entry name" value="Hydrolase"/>
    <property type="match status" value="1"/>
</dbReference>
<dbReference type="InterPro" id="IPR023214">
    <property type="entry name" value="HAD_sf"/>
</dbReference>
<evidence type="ECO:0000256" key="3">
    <source>
        <dbReference type="ARBA" id="ARBA00022723"/>
    </source>
</evidence>
<dbReference type="GO" id="GO:0046872">
    <property type="term" value="F:metal ion binding"/>
    <property type="evidence" value="ECO:0007669"/>
    <property type="project" value="UniProtKB-KW"/>
</dbReference>
<dbReference type="Gene3D" id="3.40.50.1000">
    <property type="entry name" value="HAD superfamily/HAD-like"/>
    <property type="match status" value="1"/>
</dbReference>
<proteinExistence type="inferred from homology"/>
<dbReference type="PANTHER" id="PTHR46193">
    <property type="entry name" value="6-PHOSPHOGLUCONATE PHOSPHATASE"/>
    <property type="match status" value="1"/>
</dbReference>
<sequence length="232" mass="25322">MPEPIAPLCLLFDSDGTLVDSEILLAEVMAETLPPFGLPFSATQYMEEFRGIRFLDIVQTLEKRFTLLEEAQRGRLEQNMRERMAERMIAELEPIAGMPQALDQLRTFPKAVASNGPLAKIRCAMQASGLAEHFGEYLFSAYELKVWKPDPGLYLAAAEAMGYSPERCVVIDDAAVGVQAGLDAGMQVVHLNHFPDTESTPSGAISITHASQLVGVINDIATSVVPCQLSPQ</sequence>
<dbReference type="OrthoDB" id="9800058at2"/>
<dbReference type="InterPro" id="IPR006439">
    <property type="entry name" value="HAD-SF_hydro_IA"/>
</dbReference>
<comment type="similarity">
    <text evidence="2">Belongs to the HAD-like hydrolase superfamily. CbbY/CbbZ/Gph/YieH family.</text>
</comment>
<evidence type="ECO:0000313" key="6">
    <source>
        <dbReference type="Proteomes" id="UP000324285"/>
    </source>
</evidence>
<dbReference type="NCBIfam" id="TIGR01509">
    <property type="entry name" value="HAD-SF-IA-v3"/>
    <property type="match status" value="1"/>
</dbReference>
<keyword evidence="6" id="KW-1185">Reference proteome</keyword>
<dbReference type="Proteomes" id="UP000324285">
    <property type="component" value="Chromosome"/>
</dbReference>
<dbReference type="InterPro" id="IPR036412">
    <property type="entry name" value="HAD-like_sf"/>
</dbReference>
<keyword evidence="4" id="KW-0460">Magnesium</keyword>
<dbReference type="PANTHER" id="PTHR46193:SF10">
    <property type="entry name" value="6-PHOSPHOGLUCONATE PHOSPHATASE"/>
    <property type="match status" value="1"/>
</dbReference>
<protein>
    <submittedName>
        <fullName evidence="5">HAD-IA family hydrolase</fullName>
    </submittedName>
</protein>
<gene>
    <name evidence="5" type="ORF">E4T21_18905</name>
</gene>
<dbReference type="AlphaFoldDB" id="A0A5C1NLB1"/>
<evidence type="ECO:0000256" key="2">
    <source>
        <dbReference type="ARBA" id="ARBA00006171"/>
    </source>
</evidence>
<dbReference type="KEGG" id="hbh:E4T21_18905"/>
<dbReference type="SFLD" id="SFLDS00003">
    <property type="entry name" value="Haloacid_Dehalogenase"/>
    <property type="match status" value="1"/>
</dbReference>
<accession>A0A5C1NLB1</accession>
<dbReference type="Gene3D" id="1.10.150.240">
    <property type="entry name" value="Putative phosphatase, domain 2"/>
    <property type="match status" value="1"/>
</dbReference>
<reference evidence="5" key="1">
    <citation type="submission" date="2021-02" db="EMBL/GenBank/DDBJ databases">
        <title>Strain Y2R2, a novel species of the genus Halomonas.</title>
        <authorList>
            <person name="Huang H."/>
        </authorList>
    </citation>
    <scope>NUCLEOTIDE SEQUENCE</scope>
    <source>
        <strain evidence="5">Y2R2</strain>
    </source>
</reference>
<dbReference type="EMBL" id="CP038437">
    <property type="protein sequence ID" value="QEM83393.1"/>
    <property type="molecule type" value="Genomic_DNA"/>
</dbReference>
<comment type="cofactor">
    <cofactor evidence="1">
        <name>Mg(2+)</name>
        <dbReference type="ChEBI" id="CHEBI:18420"/>
    </cofactor>
</comment>
<evidence type="ECO:0000256" key="4">
    <source>
        <dbReference type="ARBA" id="ARBA00022842"/>
    </source>
</evidence>
<dbReference type="GO" id="GO:0016787">
    <property type="term" value="F:hydrolase activity"/>
    <property type="evidence" value="ECO:0007669"/>
    <property type="project" value="UniProtKB-KW"/>
</dbReference>
<keyword evidence="5" id="KW-0378">Hydrolase</keyword>
<dbReference type="InterPro" id="IPR051600">
    <property type="entry name" value="Beta-PGM-like"/>
</dbReference>
<dbReference type="InterPro" id="IPR023198">
    <property type="entry name" value="PGP-like_dom2"/>
</dbReference>